<dbReference type="Pfam" id="PF17962">
    <property type="entry name" value="bMG6"/>
    <property type="match status" value="1"/>
</dbReference>
<dbReference type="Pfam" id="PF21142">
    <property type="entry name" value="A2M_bMG2"/>
    <property type="match status" value="1"/>
</dbReference>
<feature type="domain" description="Alpha-2-macroglobulin" evidence="5">
    <location>
        <begin position="937"/>
        <end position="1026"/>
    </location>
</feature>
<dbReference type="InterPro" id="IPR021868">
    <property type="entry name" value="Alpha_2_Macroglob_MG3"/>
</dbReference>
<evidence type="ECO:0000313" key="6">
    <source>
        <dbReference type="EMBL" id="GEO41902.1"/>
    </source>
</evidence>
<evidence type="ECO:0000259" key="5">
    <source>
        <dbReference type="SMART" id="SM01360"/>
    </source>
</evidence>
<dbReference type="InterPro" id="IPR026284">
    <property type="entry name" value="A2MG_proteobact"/>
</dbReference>
<dbReference type="Pfam" id="PF07703">
    <property type="entry name" value="A2M_BRD"/>
    <property type="match status" value="1"/>
</dbReference>
<protein>
    <submittedName>
        <fullName evidence="6">Alpha-2-macroglobulin</fullName>
    </submittedName>
</protein>
<gene>
    <name evidence="6" type="ORF">SAE02_60500</name>
</gene>
<dbReference type="PANTHER" id="PTHR40094:SF1">
    <property type="entry name" value="UBIQUITIN DOMAIN-CONTAINING PROTEIN"/>
    <property type="match status" value="1"/>
</dbReference>
<proteinExistence type="inferred from homology"/>
<dbReference type="Pfam" id="PF17972">
    <property type="entry name" value="bMG5"/>
    <property type="match status" value="1"/>
</dbReference>
<dbReference type="InterPro" id="IPR041203">
    <property type="entry name" value="Bact_A2M_MG5"/>
</dbReference>
<dbReference type="InterPro" id="IPR001599">
    <property type="entry name" value="Macroglobln_a2"/>
</dbReference>
<dbReference type="OrthoDB" id="9767116at2"/>
<organism evidence="6 7">
    <name type="scientific">Skermanella aerolata</name>
    <dbReference type="NCBI Taxonomy" id="393310"/>
    <lineage>
        <taxon>Bacteria</taxon>
        <taxon>Pseudomonadati</taxon>
        <taxon>Pseudomonadota</taxon>
        <taxon>Alphaproteobacteria</taxon>
        <taxon>Rhodospirillales</taxon>
        <taxon>Azospirillaceae</taxon>
        <taxon>Skermanella</taxon>
    </lineage>
</organism>
<evidence type="ECO:0000313" key="7">
    <source>
        <dbReference type="Proteomes" id="UP000321523"/>
    </source>
</evidence>
<dbReference type="EMBL" id="BJYZ01000033">
    <property type="protein sequence ID" value="GEO41902.1"/>
    <property type="molecule type" value="Genomic_DNA"/>
</dbReference>
<dbReference type="Gene3D" id="1.50.10.20">
    <property type="match status" value="1"/>
</dbReference>
<name>A0A512DZM9_9PROT</name>
<dbReference type="Pfam" id="PF17973">
    <property type="entry name" value="bMG10"/>
    <property type="match status" value="1"/>
</dbReference>
<dbReference type="Pfam" id="PF07678">
    <property type="entry name" value="TED_complement"/>
    <property type="match status" value="1"/>
</dbReference>
<dbReference type="CDD" id="cd02891">
    <property type="entry name" value="A2M_like"/>
    <property type="match status" value="1"/>
</dbReference>
<evidence type="ECO:0000256" key="1">
    <source>
        <dbReference type="ARBA" id="ARBA00010556"/>
    </source>
</evidence>
<feature type="signal peptide" evidence="3">
    <location>
        <begin position="1"/>
        <end position="23"/>
    </location>
</feature>
<dbReference type="PANTHER" id="PTHR40094">
    <property type="entry name" value="ALPHA-2-MACROGLOBULIN HOMOLOG"/>
    <property type="match status" value="1"/>
</dbReference>
<comment type="caution">
    <text evidence="6">The sequence shown here is derived from an EMBL/GenBank/DDBJ whole genome shotgun (WGS) entry which is preliminary data.</text>
</comment>
<dbReference type="SUPFAM" id="SSF48239">
    <property type="entry name" value="Terpenoid cyclases/Protein prenyltransferases"/>
    <property type="match status" value="1"/>
</dbReference>
<comment type="similarity">
    <text evidence="1">Belongs to the protease inhibitor I39 (alpha-2-macroglobulin) family. Bacterial alpha-2-macroglobulin subfamily.</text>
</comment>
<evidence type="ECO:0000259" key="4">
    <source>
        <dbReference type="SMART" id="SM01359"/>
    </source>
</evidence>
<keyword evidence="7" id="KW-1185">Reference proteome</keyword>
<dbReference type="InterPro" id="IPR011625">
    <property type="entry name" value="A2M_N_BRD"/>
</dbReference>
<dbReference type="GO" id="GO:0004866">
    <property type="term" value="F:endopeptidase inhibitor activity"/>
    <property type="evidence" value="ECO:0007669"/>
    <property type="project" value="InterPro"/>
</dbReference>
<dbReference type="InterPro" id="IPR002890">
    <property type="entry name" value="MG2"/>
</dbReference>
<dbReference type="GO" id="GO:0005615">
    <property type="term" value="C:extracellular space"/>
    <property type="evidence" value="ECO:0007669"/>
    <property type="project" value="InterPro"/>
</dbReference>
<dbReference type="InterPro" id="IPR049120">
    <property type="entry name" value="A2M_bMG2"/>
</dbReference>
<evidence type="ECO:0000256" key="3">
    <source>
        <dbReference type="SAM" id="SignalP"/>
    </source>
</evidence>
<sequence length="1598" mass="171991">MRMLRPLGLAFLVALGLSTASKAQTPEPPQAPEQEPAQFAVTGVDVQAERDTPQACFTFNRALEKSRLNDYAAQVEIDPPIPVSVMARNDSLCLDGLSHGAKYAVTLKQGLPGAQDVSLAEPARYEIEVPDRKPALAFRGAGYILPHVGSEGLPLRTVNVKRARLQVLRINDRSLVEQVYYGRISHALTDLDIGGIVERSGEQVWQGEMAIGEQRNQVVVTPFPVDAAIGALKPGVYIAVAGNADREGENWEAKATQWFVITDLGLTTFAGQDGLLVFARSLTTAEPMANVELRLLARSNAELGKVVTGPDGIARFPAETMRGTGGNAPQAVFAYGASGDMGFLDVAARSESAEGAPTAPMEANGPLDAYLYTDRSLYQPGETVFLSALLRNADAVAVQGRPLTLKIQRPDGFEVDRRQVADAGVGSYSFGLDIPRPASTGQWSVTAHLEPDGEPIGRADFVVEDFVPPRLNVGLSSDRETLEPGSVAALKVDGRYRQAGAAAKLPGEVTMLLRPAANPYPKYQGYRFGLVQETLPPVKADAPGFITGPDGSAKVELRLPELPDTTQQLEAVIQGKLYDIGGRPSVREITLPVRHQPFAIGIKPRFQGDAVPEGATAAFDVMALDPAGNPVDKPALSYELFEEDNDYAWFEAGGHWDYRIQVKDKRLTGGTIAVSGEPRADAKAAIEQPVGSGRYRLEVFDPGTGVATSVRFAAGWWVNAAAGDRPDRVEVAVMMPKYSGGETARVFVRPPYQAQVLVTVADRRVHQTMIQQIGPEGAFLEVPVDPLWTAGVHVIATAFAPADPTHKVASRRAVGTGWLAVDAAPRRLSVAMTVPQDIVPRRQVMVPVKVTGAEEGAQVRLTVAAVDDAMLQLTEFAAPDPVAHYLGRRPLEVDLRDVRGRLIEQDQAVPLPRVKPVVAAAVRRRAADPQPRRREMTALYSGVVTLRPDGTTEVPLDIPDFDGRLRLMAVAWTPAKVGNAVVVATVRDPVLADLSMPRFLAPGDTAQATLTLNDRGQKPGDYAVVVSAGGTIALQGDGRVAVPPLKPGKPVSVPFTIAGNGVGAGSVKVDITGPDGFSLTREWPIGVRRVQPATTRRQVELIEPGAKVEVAPNTVPELTALRPETISVMLSLGTLPDLDLAGMLLALERYPYGSAEQMTSRSMPLLQLAPVAAELGVASEEMVRNRVQRSIDRLMTVQRTDGAFALWSAQGSAEMWLTAYVVDFLGRAKEAGYRVPELPLKKGIEWLNAVLDNAWFDESELAARAYAIYTLAGAKAIDVAEARYFQETWWAALPTRMARAQIASALARLGDGGRAAEAFNQLERPREEPAGMRDFGSDLRDQAAVITLLAENNNGNRERLVTQTQQLATMLADAEATSTQEQAWVLMASAALAGKSAEMKLTVDGAPIASSKPVYRRLDPGGAPVKLENTGPAPVWRAVILAGVPVDPPPAASEGFWIERKILDMDGKPVDPVGIVRDRMLVVILEGESLLKEDHQVLVVDMLPAGLEIENVRLADSGQLGDLSWLGSLSAVNHVDYRDDRFVAALDLKPNQPSFRLVYLVRTVTPGDYAMPGAFVEDMYSPNLFARGEARRLTVGAE</sequence>
<dbReference type="PIRSF" id="PIRSF038980">
    <property type="entry name" value="A2M_bac"/>
    <property type="match status" value="1"/>
</dbReference>
<dbReference type="InterPro" id="IPR041462">
    <property type="entry name" value="Bact_A2M_MG6"/>
</dbReference>
<dbReference type="InterPro" id="IPR011626">
    <property type="entry name" value="Alpha-macroglobulin_TED"/>
</dbReference>
<dbReference type="RefSeq" id="WP_147041001.1">
    <property type="nucleotide sequence ID" value="NZ_BJYZ01000033.1"/>
</dbReference>
<dbReference type="Pfam" id="PF00207">
    <property type="entry name" value="A2M"/>
    <property type="match status" value="1"/>
</dbReference>
<accession>A0A512DZM9</accession>
<dbReference type="Proteomes" id="UP000321523">
    <property type="component" value="Unassembled WGS sequence"/>
</dbReference>
<feature type="domain" description="Alpha-2-macroglobulin bait region" evidence="4">
    <location>
        <begin position="729"/>
        <end position="873"/>
    </location>
</feature>
<dbReference type="InterPro" id="IPR051802">
    <property type="entry name" value="YfhM-like"/>
</dbReference>
<feature type="chain" id="PRO_5021773210" evidence="3">
    <location>
        <begin position="24"/>
        <end position="1598"/>
    </location>
</feature>
<dbReference type="SMART" id="SM01360">
    <property type="entry name" value="A2M"/>
    <property type="match status" value="1"/>
</dbReference>
<keyword evidence="2 3" id="KW-0732">Signal</keyword>
<dbReference type="SMART" id="SM01359">
    <property type="entry name" value="A2M_N_2"/>
    <property type="match status" value="1"/>
</dbReference>
<dbReference type="Pfam" id="PF11974">
    <property type="entry name" value="bMG3"/>
    <property type="match status" value="1"/>
</dbReference>
<dbReference type="InterPro" id="IPR008930">
    <property type="entry name" value="Terpenoid_cyclase/PrenylTrfase"/>
</dbReference>
<reference evidence="6 7" key="1">
    <citation type="submission" date="2019-07" db="EMBL/GenBank/DDBJ databases">
        <title>Whole genome shotgun sequence of Skermanella aerolata NBRC 106429.</title>
        <authorList>
            <person name="Hosoyama A."/>
            <person name="Uohara A."/>
            <person name="Ohji S."/>
            <person name="Ichikawa N."/>
        </authorList>
    </citation>
    <scope>NUCLEOTIDE SEQUENCE [LARGE SCALE GENOMIC DNA]</scope>
    <source>
        <strain evidence="6 7">NBRC 106429</strain>
    </source>
</reference>
<dbReference type="Gene3D" id="2.60.40.1930">
    <property type="match status" value="1"/>
</dbReference>
<dbReference type="Pfam" id="PF01835">
    <property type="entry name" value="MG2"/>
    <property type="match status" value="1"/>
</dbReference>
<evidence type="ECO:0000256" key="2">
    <source>
        <dbReference type="ARBA" id="ARBA00022729"/>
    </source>
</evidence>
<dbReference type="InterPro" id="IPR041246">
    <property type="entry name" value="Bact_MG10"/>
</dbReference>